<dbReference type="OrthoDB" id="2139078at2"/>
<dbReference type="EMBL" id="LGUE01000001">
    <property type="protein sequence ID" value="KON91867.1"/>
    <property type="molecule type" value="Genomic_DNA"/>
</dbReference>
<protein>
    <submittedName>
        <fullName evidence="1">Uncharacterized protein</fullName>
    </submittedName>
</protein>
<dbReference type="PATRIC" id="fig|189381.12.peg.1162"/>
<name>A0A0M0GQT4_9BACI</name>
<dbReference type="STRING" id="189381.GCA_900166615_03256"/>
<reference evidence="2" key="1">
    <citation type="submission" date="2015-07" db="EMBL/GenBank/DDBJ databases">
        <title>Fjat-14235 jcm11544.</title>
        <authorList>
            <person name="Liu B."/>
            <person name="Wang J."/>
            <person name="Zhu Y."/>
            <person name="Liu G."/>
            <person name="Chen Q."/>
            <person name="Chen Z."/>
            <person name="Lan J."/>
            <person name="Che J."/>
            <person name="Ge C."/>
            <person name="Shi H."/>
            <person name="Pan Z."/>
            <person name="Liu X."/>
        </authorList>
    </citation>
    <scope>NUCLEOTIDE SEQUENCE [LARGE SCALE GENOMIC DNA]</scope>
    <source>
        <strain evidence="2">JCM 11544</strain>
    </source>
</reference>
<gene>
    <name evidence="1" type="ORF">AF331_05150</name>
</gene>
<sequence>MTEGYALSSNTIEQWKARILPEVDWFFFTNDEYFPYGEMDVLVKSNLSLDIRTSYLTWALPEGVFVKKMHPGEFEELSYEARQRIAEIQWQLGRGLVFDHEETEEWFGEHVPPLYKGAGKKLVLFTIAFWRSLEEHQKEGFLRAYSRMWVDEQPSWKGAPSSFKTFMQREYPHLIPYLDVFPDRNGANCLAAVAFAVDASSDPYHWMQAEELDHLMAGREEVGDITGKEVLVWRDSEGMIIHGCYSLNKEFVFNKHGQTMFNPWQLLTVEQVIGSWGAPVIYR</sequence>
<proteinExistence type="predicted"/>
<evidence type="ECO:0000313" key="1">
    <source>
        <dbReference type="EMBL" id="KON91867.1"/>
    </source>
</evidence>
<keyword evidence="2" id="KW-1185">Reference proteome</keyword>
<evidence type="ECO:0000313" key="2">
    <source>
        <dbReference type="Proteomes" id="UP000037405"/>
    </source>
</evidence>
<dbReference type="AlphaFoldDB" id="A0A0M0GQT4"/>
<dbReference type="Proteomes" id="UP000037405">
    <property type="component" value="Unassembled WGS sequence"/>
</dbReference>
<dbReference type="RefSeq" id="WP_053427063.1">
    <property type="nucleotide sequence ID" value="NZ_LGUE01000001.1"/>
</dbReference>
<comment type="caution">
    <text evidence="1">The sequence shown here is derived from an EMBL/GenBank/DDBJ whole genome shotgun (WGS) entry which is preliminary data.</text>
</comment>
<organism evidence="1 2">
    <name type="scientific">Rossellomorea marisflavi</name>
    <dbReference type="NCBI Taxonomy" id="189381"/>
    <lineage>
        <taxon>Bacteria</taxon>
        <taxon>Bacillati</taxon>
        <taxon>Bacillota</taxon>
        <taxon>Bacilli</taxon>
        <taxon>Bacillales</taxon>
        <taxon>Bacillaceae</taxon>
        <taxon>Rossellomorea</taxon>
    </lineage>
</organism>
<accession>A0A0M0GQT4</accession>